<evidence type="ECO:0000313" key="1">
    <source>
        <dbReference type="EMBL" id="MBB5283257.1"/>
    </source>
</evidence>
<evidence type="ECO:0000313" key="2">
    <source>
        <dbReference type="Proteomes" id="UP000557307"/>
    </source>
</evidence>
<name>A0A840TNC0_9BACT</name>
<organism evidence="1 2">
    <name type="scientific">Rhabdobacter roseus</name>
    <dbReference type="NCBI Taxonomy" id="1655419"/>
    <lineage>
        <taxon>Bacteria</taxon>
        <taxon>Pseudomonadati</taxon>
        <taxon>Bacteroidota</taxon>
        <taxon>Cytophagia</taxon>
        <taxon>Cytophagales</taxon>
        <taxon>Cytophagaceae</taxon>
        <taxon>Rhabdobacter</taxon>
    </lineage>
</organism>
<dbReference type="Proteomes" id="UP000557307">
    <property type="component" value="Unassembled WGS sequence"/>
</dbReference>
<keyword evidence="2" id="KW-1185">Reference proteome</keyword>
<sequence>MIKKVIILFLLLFGLYELLLHLNPKWSISQNQNQDNFVKAERYLFEEHQAQSITIVGTSLSARLVMDSLPSCYNLSFGGMGLQDGLQIINHSLHRPKVLLLETNFYFKNGSTDFLESVLNPVNLLLKKYIQAFRSEKQPIALLTDKIKRVIKGYKVNTSNFTERTLVNHAPFQERVFQDFIKEYSFPPDTAIIETHLLQLKQELTLLQKEGTRIIFFEMPVNPTLQQSVRCRFVSKKIKEYFSPTHYVYLPKKDWQFETTDGIHLKADEAAAFTSFLKDYLAKHNL</sequence>
<comment type="caution">
    <text evidence="1">The sequence shown here is derived from an EMBL/GenBank/DDBJ whole genome shotgun (WGS) entry which is preliminary data.</text>
</comment>
<reference evidence="1 2" key="1">
    <citation type="submission" date="2020-08" db="EMBL/GenBank/DDBJ databases">
        <title>Genomic Encyclopedia of Type Strains, Phase IV (KMG-IV): sequencing the most valuable type-strain genomes for metagenomic binning, comparative biology and taxonomic classification.</title>
        <authorList>
            <person name="Goeker M."/>
        </authorList>
    </citation>
    <scope>NUCLEOTIDE SEQUENCE [LARGE SCALE GENOMIC DNA]</scope>
    <source>
        <strain evidence="1 2">DSM 105074</strain>
    </source>
</reference>
<gene>
    <name evidence="1" type="ORF">HNQ92_001383</name>
</gene>
<evidence type="ECO:0008006" key="3">
    <source>
        <dbReference type="Google" id="ProtNLM"/>
    </source>
</evidence>
<dbReference type="RefSeq" id="WP_184172497.1">
    <property type="nucleotide sequence ID" value="NZ_JACHGF010000002.1"/>
</dbReference>
<protein>
    <recommendedName>
        <fullName evidence="3">SGNH/GDSL hydrolase family protein</fullName>
    </recommendedName>
</protein>
<dbReference type="AlphaFoldDB" id="A0A840TNC0"/>
<dbReference type="EMBL" id="JACHGF010000002">
    <property type="protein sequence ID" value="MBB5283257.1"/>
    <property type="molecule type" value="Genomic_DNA"/>
</dbReference>
<accession>A0A840TNC0</accession>
<proteinExistence type="predicted"/>